<reference evidence="2 3" key="1">
    <citation type="submission" date="2024-06" db="EMBL/GenBank/DDBJ databases">
        <title>Genomic Encyclopedia of Type Strains, Phase IV (KMG-IV): sequencing the most valuable type-strain genomes for metagenomic binning, comparative biology and taxonomic classification.</title>
        <authorList>
            <person name="Goeker M."/>
        </authorList>
    </citation>
    <scope>NUCLEOTIDE SEQUENCE [LARGE SCALE GENOMIC DNA]</scope>
    <source>
        <strain evidence="2 3">DSM 29780</strain>
    </source>
</reference>
<name>A0ABV2J5Q3_9HYPH</name>
<dbReference type="Proteomes" id="UP001549047">
    <property type="component" value="Unassembled WGS sequence"/>
</dbReference>
<feature type="signal peptide" evidence="1">
    <location>
        <begin position="1"/>
        <end position="21"/>
    </location>
</feature>
<dbReference type="InterPro" id="IPR009780">
    <property type="entry name" value="DUF1344"/>
</dbReference>
<proteinExistence type="predicted"/>
<comment type="caution">
    <text evidence="2">The sequence shown here is derived from an EMBL/GenBank/DDBJ whole genome shotgun (WGS) entry which is preliminary data.</text>
</comment>
<keyword evidence="3" id="KW-1185">Reference proteome</keyword>
<evidence type="ECO:0008006" key="4">
    <source>
        <dbReference type="Google" id="ProtNLM"/>
    </source>
</evidence>
<protein>
    <recommendedName>
        <fullName evidence="4">DUF1344 domain-containing protein</fullName>
    </recommendedName>
</protein>
<evidence type="ECO:0000313" key="2">
    <source>
        <dbReference type="EMBL" id="MET3615144.1"/>
    </source>
</evidence>
<dbReference type="RefSeq" id="WP_354557634.1">
    <property type="nucleotide sequence ID" value="NZ_JBEPMB010000006.1"/>
</dbReference>
<evidence type="ECO:0000313" key="3">
    <source>
        <dbReference type="Proteomes" id="UP001549047"/>
    </source>
</evidence>
<feature type="chain" id="PRO_5046514413" description="DUF1344 domain-containing protein" evidence="1">
    <location>
        <begin position="22"/>
        <end position="84"/>
    </location>
</feature>
<gene>
    <name evidence="2" type="ORF">ABID16_003487</name>
</gene>
<organism evidence="2 3">
    <name type="scientific">Rhizobium aquaticum</name>
    <dbReference type="NCBI Taxonomy" id="1549636"/>
    <lineage>
        <taxon>Bacteria</taxon>
        <taxon>Pseudomonadati</taxon>
        <taxon>Pseudomonadota</taxon>
        <taxon>Alphaproteobacteria</taxon>
        <taxon>Hyphomicrobiales</taxon>
        <taxon>Rhizobiaceae</taxon>
        <taxon>Rhizobium/Agrobacterium group</taxon>
        <taxon>Rhizobium</taxon>
    </lineage>
</organism>
<dbReference type="Pfam" id="PF07076">
    <property type="entry name" value="DUF1344"/>
    <property type="match status" value="1"/>
</dbReference>
<evidence type="ECO:0000256" key="1">
    <source>
        <dbReference type="SAM" id="SignalP"/>
    </source>
</evidence>
<dbReference type="EMBL" id="JBEPMB010000006">
    <property type="protein sequence ID" value="MET3615144.1"/>
    <property type="molecule type" value="Genomic_DNA"/>
</dbReference>
<keyword evidence="1" id="KW-0732">Signal</keyword>
<sequence length="84" mass="9133">MKRTAIALSLAMLLLPTFALAESDDTSGEITAIDKDKGSITLSDGKTYMTPSEFNFDGLKPGVKVVIYYSTNDGKRVIDDLQTQ</sequence>
<accession>A0ABV2J5Q3</accession>